<evidence type="ECO:0000313" key="17">
    <source>
        <dbReference type="EMBL" id="AYK27162.1"/>
    </source>
</evidence>
<dbReference type="SUPFAM" id="SSF81321">
    <property type="entry name" value="Family A G protein-coupled receptor-like"/>
    <property type="match status" value="1"/>
</dbReference>
<evidence type="ECO:0000256" key="15">
    <source>
        <dbReference type="RuleBase" id="RU004424"/>
    </source>
</evidence>
<evidence type="ECO:0000256" key="16">
    <source>
        <dbReference type="SAM" id="Phobius"/>
    </source>
</evidence>
<evidence type="ECO:0000256" key="3">
    <source>
        <dbReference type="ARBA" id="ARBA00022475"/>
    </source>
</evidence>
<evidence type="ECO:0000256" key="2">
    <source>
        <dbReference type="ARBA" id="ARBA00007376"/>
    </source>
</evidence>
<keyword evidence="11" id="KW-0325">Glycoprotein</keyword>
<comment type="subunit">
    <text evidence="13">Interacts with RTP3 and RTP4.</text>
</comment>
<evidence type="ECO:0000256" key="10">
    <source>
        <dbReference type="ARBA" id="ARBA00023170"/>
    </source>
</evidence>
<feature type="transmembrane region" description="Helical" evidence="16">
    <location>
        <begin position="259"/>
        <end position="280"/>
    </location>
</feature>
<keyword evidence="4 15" id="KW-0919">Taste</keyword>
<proteinExistence type="inferred from homology"/>
<dbReference type="GO" id="GO:0005886">
    <property type="term" value="C:plasma membrane"/>
    <property type="evidence" value="ECO:0007669"/>
    <property type="project" value="UniProtKB-SubCell"/>
</dbReference>
<feature type="transmembrane region" description="Helical" evidence="16">
    <location>
        <begin position="230"/>
        <end position="253"/>
    </location>
</feature>
<dbReference type="InterPro" id="IPR007960">
    <property type="entry name" value="TAS2R"/>
</dbReference>
<dbReference type="GO" id="GO:0033038">
    <property type="term" value="F:bitter taste receptor activity"/>
    <property type="evidence" value="ECO:0007669"/>
    <property type="project" value="InterPro"/>
</dbReference>
<evidence type="ECO:0000256" key="7">
    <source>
        <dbReference type="ARBA" id="ARBA00022989"/>
    </source>
</evidence>
<evidence type="ECO:0000256" key="11">
    <source>
        <dbReference type="ARBA" id="ARBA00023180"/>
    </source>
</evidence>
<feature type="transmembrane region" description="Helical" evidence="16">
    <location>
        <begin position="44"/>
        <end position="62"/>
    </location>
</feature>
<evidence type="ECO:0000256" key="14">
    <source>
        <dbReference type="RuleBase" id="RU004423"/>
    </source>
</evidence>
<gene>
    <name evidence="17" type="primary">Tas2r16c</name>
</gene>
<evidence type="ECO:0000256" key="8">
    <source>
        <dbReference type="ARBA" id="ARBA00023040"/>
    </source>
</evidence>
<protein>
    <recommendedName>
        <fullName evidence="15">Taste receptor type 2</fullName>
    </recommendedName>
</protein>
<sequence>MIPKQLTVFFMTIYLLESLTIIVQSSIIVAVLSREWVQVKRLSPVDMILISLGVCRFFLQWSSALHNFCSYFNPDDDLWYIAIIWEFTNTLTFWLTSLLAVVYCVKVSSFTYAIFLWLRWRILRLVPRLLLGSLMISCVTIIVSAIKHYIKSQLILQLPGNISKTETLRTFLEKYYVGQHLAMLFIPFLLFLTSTILLIASLCQHLRQIRHHDTGHSNSSMKAHATALRFLAFFLIFFTSYFFTIIISTKYILRHKTSWFWAGETIIYATVSIHLTSLMLSSPTLKKVLKVNCCGPKLPESPGTATP</sequence>
<evidence type="ECO:0000256" key="1">
    <source>
        <dbReference type="ARBA" id="ARBA00004651"/>
    </source>
</evidence>
<dbReference type="Pfam" id="PF05296">
    <property type="entry name" value="TAS2R"/>
    <property type="match status" value="1"/>
</dbReference>
<keyword evidence="7 16" id="KW-1133">Transmembrane helix</keyword>
<keyword evidence="9 15" id="KW-0472">Membrane</keyword>
<dbReference type="FunFam" id="1.20.1070.10:FF:000055">
    <property type="entry name" value="Taste receptor type 2"/>
    <property type="match status" value="1"/>
</dbReference>
<evidence type="ECO:0000256" key="6">
    <source>
        <dbReference type="ARBA" id="ARBA00022692"/>
    </source>
</evidence>
<dbReference type="EMBL" id="MG200348">
    <property type="protein sequence ID" value="AYK27162.1"/>
    <property type="molecule type" value="Genomic_DNA"/>
</dbReference>
<keyword evidence="12 15" id="KW-0807">Transducer</keyword>
<name>A0A3G1VTL6_MYODS</name>
<keyword evidence="8 15" id="KW-0297">G-protein coupled receptor</keyword>
<keyword evidence="6 15" id="KW-0812">Transmembrane</keyword>
<evidence type="ECO:0000256" key="9">
    <source>
        <dbReference type="ARBA" id="ARBA00023136"/>
    </source>
</evidence>
<accession>A0A3G1VTL6</accession>
<dbReference type="GO" id="GO:0004930">
    <property type="term" value="F:G protein-coupled receptor activity"/>
    <property type="evidence" value="ECO:0007669"/>
    <property type="project" value="UniProtKB-KW"/>
</dbReference>
<feature type="transmembrane region" description="Helical" evidence="16">
    <location>
        <begin position="181"/>
        <end position="203"/>
    </location>
</feature>
<dbReference type="AlphaFoldDB" id="A0A3G1VTL6"/>
<dbReference type="PANTHER" id="PTHR11394:SF68">
    <property type="entry name" value="TASTE RECEPTOR TYPE 2 MEMBER 16"/>
    <property type="match status" value="1"/>
</dbReference>
<keyword evidence="5 15" id="KW-0716">Sensory transduction</keyword>
<feature type="transmembrane region" description="Helical" evidence="16">
    <location>
        <begin position="129"/>
        <end position="150"/>
    </location>
</feature>
<organism evidence="17">
    <name type="scientific">Myotis davidii</name>
    <name type="common">David's myotis</name>
    <dbReference type="NCBI Taxonomy" id="225400"/>
    <lineage>
        <taxon>Eukaryota</taxon>
        <taxon>Metazoa</taxon>
        <taxon>Chordata</taxon>
        <taxon>Craniata</taxon>
        <taxon>Vertebrata</taxon>
        <taxon>Euteleostomi</taxon>
        <taxon>Mammalia</taxon>
        <taxon>Eutheria</taxon>
        <taxon>Laurasiatheria</taxon>
        <taxon>Chiroptera</taxon>
        <taxon>Yangochiroptera</taxon>
        <taxon>Vespertilionidae</taxon>
        <taxon>Myotis</taxon>
    </lineage>
</organism>
<comment type="similarity">
    <text evidence="2 14">Belongs to the G-protein coupled receptor T2R family.</text>
</comment>
<dbReference type="Gene3D" id="1.20.1070.10">
    <property type="entry name" value="Rhodopsin 7-helix transmembrane proteins"/>
    <property type="match status" value="1"/>
</dbReference>
<evidence type="ECO:0000256" key="4">
    <source>
        <dbReference type="ARBA" id="ARBA00022480"/>
    </source>
</evidence>
<keyword evidence="3" id="KW-1003">Cell membrane</keyword>
<evidence type="ECO:0000256" key="5">
    <source>
        <dbReference type="ARBA" id="ARBA00022606"/>
    </source>
</evidence>
<feature type="transmembrane region" description="Helical" evidence="16">
    <location>
        <begin position="6"/>
        <end position="32"/>
    </location>
</feature>
<reference evidence="17" key="1">
    <citation type="submission" date="2017-10" db="EMBL/GenBank/DDBJ databases">
        <authorList>
            <person name="Jiao H."/>
            <person name="Zhao H."/>
        </authorList>
    </citation>
    <scope>NUCLEOTIDE SEQUENCE</scope>
</reference>
<evidence type="ECO:0000256" key="12">
    <source>
        <dbReference type="ARBA" id="ARBA00023224"/>
    </source>
</evidence>
<evidence type="ECO:0000256" key="13">
    <source>
        <dbReference type="ARBA" id="ARBA00038817"/>
    </source>
</evidence>
<dbReference type="PANTHER" id="PTHR11394">
    <property type="entry name" value="TASTE RECEPTOR TYPE 2"/>
    <property type="match status" value="1"/>
</dbReference>
<keyword evidence="10 15" id="KW-0675">Receptor</keyword>
<dbReference type="CDD" id="cd15017">
    <property type="entry name" value="7tm_TAS2R16"/>
    <property type="match status" value="1"/>
</dbReference>
<comment type="subcellular location">
    <subcellularLocation>
        <location evidence="1">Cell membrane</location>
        <topology evidence="1">Multi-pass membrane protein</topology>
    </subcellularLocation>
    <subcellularLocation>
        <location evidence="15">Membrane</location>
        <topology evidence="15">Multi-pass membrane protein</topology>
    </subcellularLocation>
</comment>